<dbReference type="RefSeq" id="XP_064670710.1">
    <property type="nucleotide sequence ID" value="XM_064819152.1"/>
</dbReference>
<dbReference type="SUPFAM" id="SSF54593">
    <property type="entry name" value="Glyoxalase/Bleomycin resistance protein/Dihydroxybiphenyl dioxygenase"/>
    <property type="match status" value="1"/>
</dbReference>
<dbReference type="Pfam" id="PF00903">
    <property type="entry name" value="Glyoxalase"/>
    <property type="match status" value="1"/>
</dbReference>
<comment type="caution">
    <text evidence="3">The sequence shown here is derived from an EMBL/GenBank/DDBJ whole genome shotgun (WGS) entry which is preliminary data.</text>
</comment>
<dbReference type="InterPro" id="IPR004360">
    <property type="entry name" value="Glyas_Fos-R_dOase_dom"/>
</dbReference>
<protein>
    <recommendedName>
        <fullName evidence="2">VOC domain-containing protein</fullName>
    </recommendedName>
</protein>
<sequence>MTIAHTGIKTPADKHAAIVEWYTAALAPLGYIKAVDFLDGLVVGFLDTATQNVDWWVTSAAANPPTNPGQAQAPDSEDVAPLPTHTAFAAKDRATVDAFHQAAVAAGGKDNGPPGVRAHSGPNYYAAYVLDPAGNNIEAVYNPPA</sequence>
<gene>
    <name evidence="3" type="ORF">N656DRAFT_844699</name>
</gene>
<keyword evidence="4" id="KW-1185">Reference proteome</keyword>
<name>A0AAN6TFY6_9PEZI</name>
<reference evidence="3" key="2">
    <citation type="submission" date="2023-05" db="EMBL/GenBank/DDBJ databases">
        <authorList>
            <consortium name="Lawrence Berkeley National Laboratory"/>
            <person name="Steindorff A."/>
            <person name="Hensen N."/>
            <person name="Bonometti L."/>
            <person name="Westerberg I."/>
            <person name="Brannstrom I.O."/>
            <person name="Guillou S."/>
            <person name="Cros-Aarteil S."/>
            <person name="Calhoun S."/>
            <person name="Haridas S."/>
            <person name="Kuo A."/>
            <person name="Mondo S."/>
            <person name="Pangilinan J."/>
            <person name="Riley R."/>
            <person name="Labutti K."/>
            <person name="Andreopoulos B."/>
            <person name="Lipzen A."/>
            <person name="Chen C."/>
            <person name="Yanf M."/>
            <person name="Daum C."/>
            <person name="Ng V."/>
            <person name="Clum A."/>
            <person name="Ohm R."/>
            <person name="Martin F."/>
            <person name="Silar P."/>
            <person name="Natvig D."/>
            <person name="Lalanne C."/>
            <person name="Gautier V."/>
            <person name="Ament-Velasquez S.L."/>
            <person name="Kruys A."/>
            <person name="Hutchinson M.I."/>
            <person name="Powell A.J."/>
            <person name="Barry K."/>
            <person name="Miller A.N."/>
            <person name="Grigoriev I.V."/>
            <person name="Debuchy R."/>
            <person name="Gladieux P."/>
            <person name="Thoren M.H."/>
            <person name="Johannesson H."/>
        </authorList>
    </citation>
    <scope>NUCLEOTIDE SEQUENCE</scope>
    <source>
        <strain evidence="3">CBS 508.74</strain>
    </source>
</reference>
<dbReference type="EMBL" id="MU853340">
    <property type="protein sequence ID" value="KAK4113140.1"/>
    <property type="molecule type" value="Genomic_DNA"/>
</dbReference>
<dbReference type="PROSITE" id="PS51819">
    <property type="entry name" value="VOC"/>
    <property type="match status" value="1"/>
</dbReference>
<dbReference type="GeneID" id="89943278"/>
<organism evidence="3 4">
    <name type="scientific">Canariomyces notabilis</name>
    <dbReference type="NCBI Taxonomy" id="2074819"/>
    <lineage>
        <taxon>Eukaryota</taxon>
        <taxon>Fungi</taxon>
        <taxon>Dikarya</taxon>
        <taxon>Ascomycota</taxon>
        <taxon>Pezizomycotina</taxon>
        <taxon>Sordariomycetes</taxon>
        <taxon>Sordariomycetidae</taxon>
        <taxon>Sordariales</taxon>
        <taxon>Chaetomiaceae</taxon>
        <taxon>Canariomyces</taxon>
    </lineage>
</organism>
<proteinExistence type="predicted"/>
<dbReference type="Gene3D" id="3.10.180.10">
    <property type="entry name" value="2,3-Dihydroxybiphenyl 1,2-Dioxygenase, domain 1"/>
    <property type="match status" value="1"/>
</dbReference>
<dbReference type="InterPro" id="IPR029068">
    <property type="entry name" value="Glyas_Bleomycin-R_OHBP_Dase"/>
</dbReference>
<feature type="region of interest" description="Disordered" evidence="1">
    <location>
        <begin position="61"/>
        <end position="80"/>
    </location>
</feature>
<evidence type="ECO:0000313" key="4">
    <source>
        <dbReference type="Proteomes" id="UP001302812"/>
    </source>
</evidence>
<evidence type="ECO:0000313" key="3">
    <source>
        <dbReference type="EMBL" id="KAK4113140.1"/>
    </source>
</evidence>
<feature type="domain" description="VOC" evidence="2">
    <location>
        <begin position="2"/>
        <end position="142"/>
    </location>
</feature>
<dbReference type="PANTHER" id="PTHR35006:SF2">
    <property type="entry name" value="GLYOXALASE FAMILY PROTEIN (AFU_ORTHOLOGUE AFUA_5G14830)"/>
    <property type="match status" value="1"/>
</dbReference>
<evidence type="ECO:0000256" key="1">
    <source>
        <dbReference type="SAM" id="MobiDB-lite"/>
    </source>
</evidence>
<evidence type="ECO:0000259" key="2">
    <source>
        <dbReference type="PROSITE" id="PS51819"/>
    </source>
</evidence>
<dbReference type="CDD" id="cd07262">
    <property type="entry name" value="VOC_like"/>
    <property type="match status" value="1"/>
</dbReference>
<dbReference type="Proteomes" id="UP001302812">
    <property type="component" value="Unassembled WGS sequence"/>
</dbReference>
<accession>A0AAN6TFY6</accession>
<dbReference type="InterPro" id="IPR037523">
    <property type="entry name" value="VOC_core"/>
</dbReference>
<reference evidence="3" key="1">
    <citation type="journal article" date="2023" name="Mol. Phylogenet. Evol.">
        <title>Genome-scale phylogeny and comparative genomics of the fungal order Sordariales.</title>
        <authorList>
            <person name="Hensen N."/>
            <person name="Bonometti L."/>
            <person name="Westerberg I."/>
            <person name="Brannstrom I.O."/>
            <person name="Guillou S."/>
            <person name="Cros-Aarteil S."/>
            <person name="Calhoun S."/>
            <person name="Haridas S."/>
            <person name="Kuo A."/>
            <person name="Mondo S."/>
            <person name="Pangilinan J."/>
            <person name="Riley R."/>
            <person name="LaButti K."/>
            <person name="Andreopoulos B."/>
            <person name="Lipzen A."/>
            <person name="Chen C."/>
            <person name="Yan M."/>
            <person name="Daum C."/>
            <person name="Ng V."/>
            <person name="Clum A."/>
            <person name="Steindorff A."/>
            <person name="Ohm R.A."/>
            <person name="Martin F."/>
            <person name="Silar P."/>
            <person name="Natvig D.O."/>
            <person name="Lalanne C."/>
            <person name="Gautier V."/>
            <person name="Ament-Velasquez S.L."/>
            <person name="Kruys A."/>
            <person name="Hutchinson M.I."/>
            <person name="Powell A.J."/>
            <person name="Barry K."/>
            <person name="Miller A.N."/>
            <person name="Grigoriev I.V."/>
            <person name="Debuchy R."/>
            <person name="Gladieux P."/>
            <person name="Hiltunen Thoren M."/>
            <person name="Johannesson H."/>
        </authorList>
    </citation>
    <scope>NUCLEOTIDE SEQUENCE</scope>
    <source>
        <strain evidence="3">CBS 508.74</strain>
    </source>
</reference>
<dbReference type="PANTHER" id="PTHR35006">
    <property type="entry name" value="GLYOXALASE FAMILY PROTEIN (AFU_ORTHOLOGUE AFUA_5G14830)"/>
    <property type="match status" value="1"/>
</dbReference>
<dbReference type="AlphaFoldDB" id="A0AAN6TFY6"/>